<dbReference type="EMBL" id="JBCITK010000001">
    <property type="protein sequence ID" value="MEN0644388.1"/>
    <property type="molecule type" value="Genomic_DNA"/>
</dbReference>
<dbReference type="NCBIfam" id="TIGR00594">
    <property type="entry name" value="polc"/>
    <property type="match status" value="1"/>
</dbReference>
<evidence type="ECO:0000256" key="1">
    <source>
        <dbReference type="ARBA" id="ARBA00004496"/>
    </source>
</evidence>
<keyword evidence="13" id="KW-1185">Reference proteome</keyword>
<dbReference type="Gene3D" id="1.10.10.1600">
    <property type="entry name" value="Bacterial DNA polymerase III alpha subunit, thumb domain"/>
    <property type="match status" value="1"/>
</dbReference>
<dbReference type="PANTHER" id="PTHR32294">
    <property type="entry name" value="DNA POLYMERASE III SUBUNIT ALPHA"/>
    <property type="match status" value="1"/>
</dbReference>
<keyword evidence="8" id="KW-0239">DNA-directed DNA polymerase</keyword>
<comment type="subcellular location">
    <subcellularLocation>
        <location evidence="1">Cytoplasm</location>
    </subcellularLocation>
</comment>
<dbReference type="Proteomes" id="UP001418796">
    <property type="component" value="Unassembled WGS sequence"/>
</dbReference>
<dbReference type="Pfam" id="PF14579">
    <property type="entry name" value="HHH_6"/>
    <property type="match status" value="1"/>
</dbReference>
<gene>
    <name evidence="12" type="primary">dnaE</name>
    <name evidence="12" type="ORF">MKY91_14650</name>
</gene>
<keyword evidence="7" id="KW-0235">DNA replication</keyword>
<dbReference type="InterPro" id="IPR004805">
    <property type="entry name" value="DnaE2/DnaE/PolC"/>
</dbReference>
<dbReference type="InterPro" id="IPR041931">
    <property type="entry name" value="DNA_pol3_alpha_thumb_dom"/>
</dbReference>
<dbReference type="PANTHER" id="PTHR32294:SF0">
    <property type="entry name" value="DNA POLYMERASE III SUBUNIT ALPHA"/>
    <property type="match status" value="1"/>
</dbReference>
<evidence type="ECO:0000256" key="10">
    <source>
        <dbReference type="ARBA" id="ARBA00049244"/>
    </source>
</evidence>
<dbReference type="SUPFAM" id="SSF89550">
    <property type="entry name" value="PHP domain-like"/>
    <property type="match status" value="1"/>
</dbReference>
<dbReference type="InterPro" id="IPR004365">
    <property type="entry name" value="NA-bd_OB_tRNA"/>
</dbReference>
<dbReference type="InterPro" id="IPR004013">
    <property type="entry name" value="PHP_dom"/>
</dbReference>
<accession>A0ABU9VMH2</accession>
<evidence type="ECO:0000256" key="9">
    <source>
        <dbReference type="ARBA" id="ARBA00025611"/>
    </source>
</evidence>
<dbReference type="Pfam" id="PF01336">
    <property type="entry name" value="tRNA_anti-codon"/>
    <property type="match status" value="1"/>
</dbReference>
<dbReference type="InterPro" id="IPR003141">
    <property type="entry name" value="Pol/His_phosphatase_N"/>
</dbReference>
<dbReference type="RefSeq" id="WP_343131093.1">
    <property type="nucleotide sequence ID" value="NZ_JBCITK010000001.1"/>
</dbReference>
<dbReference type="SMART" id="SM00481">
    <property type="entry name" value="POLIIIAc"/>
    <property type="match status" value="1"/>
</dbReference>
<dbReference type="Gene3D" id="3.20.20.140">
    <property type="entry name" value="Metal-dependent hydrolases"/>
    <property type="match status" value="1"/>
</dbReference>
<evidence type="ECO:0000256" key="4">
    <source>
        <dbReference type="ARBA" id="ARBA00019114"/>
    </source>
</evidence>
<dbReference type="CDD" id="cd07431">
    <property type="entry name" value="PHP_PolIIIA"/>
    <property type="match status" value="1"/>
</dbReference>
<sequence length="1108" mass="125833">MGVVQTAIYSEYSLLNSSIRIDELVQTAKKSGYDALALTDHHVMYGAVPFYQACIKYGIKPLIGLEITVSEPTKNGQNEYFPLRVIAKSNEGYRYLLELATLIGMKEDKKQYLTKQEWLAAEITDCAIIIPYKQVFVSRWLKANSQKSIIQWMDSWSGPNQTWYVELQQDGDEAFQKQVALFAEQEGVNVIAAKPVRYLSKEDQTSYKLLRAIDLEIHPDQVEVEEGNLPSAEEMTHWFQAFPQALEQSQELADSVNIVLPLNRQLPKYPLANQSVSDYLRSLCEQGLRERYTNLTNIDAVTERLDYELSVINDMGFNDYFLIVWDFMRFARNQGILAGPGRGSAAGSLVAYCLYITHVDPIHYNLLFERFLNPERVTLPDIDIDFPDHRRDEVIEYVEEKYGPNHVAQILTFGTFAARAALRATAKVIGTEPGLLERIVKEVPATPKMTIQKALEQSKTLHQLYVDNPKAITLIDAAQSIEGLPRHTSTHAAGVIISAEPLTNRVALQKGRDRVALTQASMEVVEDIGLLKFDFLGLRNLTLLETIAANINQQTKHSFSLQHLPLNDSATFELLASGNTTGVFQLESDGMRSVLTRLKPTEFEDIVAVNALYRPGPMDYIPVYIEGKQQKRTVDYLHKDVEMILKPTYGVLVYQEQIMQLASKLAGYSLAEADLLRRAISKKDEGTLLQQKESFISRSIDLGYDESIATRAYTLIERFANYGFNRSHAVAYSLLSYQLAYVKTHYSSAFYTALLSSVWHNQEKLALYLTEARQQGQTILPPSISKSGHLFTYDEKGIRFGLLSIEHVGVKAVQELVRERTLKPFEHLFDLCTRLHPQIVSKRAVESLIKAGVFDEWGLERSTLLRSLDEAVEYGESVREFQAETEGLFTLNPDLPDYLEAEPLLPTEKLMYEKQALGFYLSGHPVTEFKRVLSQYRRVTIEQAFTEKGKVRIAGLVEDVRRITTKKGDPMAFLKLGDESGHCEVTVFPNAWKECGELLKPNGLLFLEGKIDNSRDRQQFIMDKAVPLETLKGRHKDRLFIRLSKQSSRKWSQIEPMLLETKGNTQIVLYFADTNERKVLSSDYDIDLNQSLLNELKELVGEENVVIQ</sequence>
<evidence type="ECO:0000256" key="8">
    <source>
        <dbReference type="ARBA" id="ARBA00022932"/>
    </source>
</evidence>
<evidence type="ECO:0000259" key="11">
    <source>
        <dbReference type="SMART" id="SM00481"/>
    </source>
</evidence>
<dbReference type="InterPro" id="IPR011708">
    <property type="entry name" value="DNA_pol3_alpha_NTPase_dom"/>
</dbReference>
<dbReference type="InterPro" id="IPR016195">
    <property type="entry name" value="Pol/histidinol_Pase-like"/>
</dbReference>
<proteinExistence type="inferred from homology"/>
<dbReference type="InterPro" id="IPR029460">
    <property type="entry name" value="DNAPol_HHH"/>
</dbReference>
<keyword evidence="5 12" id="KW-0808">Transferase</keyword>
<evidence type="ECO:0000313" key="13">
    <source>
        <dbReference type="Proteomes" id="UP001418796"/>
    </source>
</evidence>
<evidence type="ECO:0000256" key="3">
    <source>
        <dbReference type="ARBA" id="ARBA00012417"/>
    </source>
</evidence>
<dbReference type="Pfam" id="PF07733">
    <property type="entry name" value="DNA_pol3_alpha"/>
    <property type="match status" value="1"/>
</dbReference>
<dbReference type="EC" id="2.7.7.7" evidence="3"/>
<evidence type="ECO:0000256" key="6">
    <source>
        <dbReference type="ARBA" id="ARBA00022695"/>
    </source>
</evidence>
<comment type="similarity">
    <text evidence="2">Belongs to the DNA polymerase type-C family. DnaE subfamily.</text>
</comment>
<comment type="catalytic activity">
    <reaction evidence="10">
        <text>DNA(n) + a 2'-deoxyribonucleoside 5'-triphosphate = DNA(n+1) + diphosphate</text>
        <dbReference type="Rhea" id="RHEA:22508"/>
        <dbReference type="Rhea" id="RHEA-COMP:17339"/>
        <dbReference type="Rhea" id="RHEA-COMP:17340"/>
        <dbReference type="ChEBI" id="CHEBI:33019"/>
        <dbReference type="ChEBI" id="CHEBI:61560"/>
        <dbReference type="ChEBI" id="CHEBI:173112"/>
        <dbReference type="EC" id="2.7.7.7"/>
    </reaction>
</comment>
<comment type="caution">
    <text evidence="12">The sequence shown here is derived from an EMBL/GenBank/DDBJ whole genome shotgun (WGS) entry which is preliminary data.</text>
</comment>
<dbReference type="GO" id="GO:0003887">
    <property type="term" value="F:DNA-directed DNA polymerase activity"/>
    <property type="evidence" value="ECO:0007669"/>
    <property type="project" value="UniProtKB-EC"/>
</dbReference>
<dbReference type="InterPro" id="IPR040982">
    <property type="entry name" value="DNA_pol3_finger"/>
</dbReference>
<dbReference type="Gene3D" id="1.10.150.870">
    <property type="match status" value="1"/>
</dbReference>
<dbReference type="CDD" id="cd04485">
    <property type="entry name" value="DnaE_OBF"/>
    <property type="match status" value="1"/>
</dbReference>
<evidence type="ECO:0000256" key="7">
    <source>
        <dbReference type="ARBA" id="ARBA00022705"/>
    </source>
</evidence>
<comment type="function">
    <text evidence="9">DNA polymerase III is a complex, multichain enzyme responsible for most of the replicative synthesis in bacteria. This DNA polymerase also exhibits 3' to 5' exonuclease activity. The alpha chain is the DNA polymerase.</text>
</comment>
<reference evidence="12 13" key="1">
    <citation type="submission" date="2024-03" db="EMBL/GenBank/DDBJ databases">
        <title>Bacilli Hybrid Assemblies.</title>
        <authorList>
            <person name="Kovac J."/>
        </authorList>
    </citation>
    <scope>NUCLEOTIDE SEQUENCE [LARGE SCALE GENOMIC DNA]</scope>
    <source>
        <strain evidence="12 13">FSL R7-0666</strain>
    </source>
</reference>
<evidence type="ECO:0000313" key="12">
    <source>
        <dbReference type="EMBL" id="MEN0644388.1"/>
    </source>
</evidence>
<dbReference type="Pfam" id="PF02811">
    <property type="entry name" value="PHP"/>
    <property type="match status" value="1"/>
</dbReference>
<name>A0ABU9VMH2_9BACI</name>
<protein>
    <recommendedName>
        <fullName evidence="4">DNA polymerase III subunit alpha</fullName>
        <ecNumber evidence="3">2.7.7.7</ecNumber>
    </recommendedName>
</protein>
<evidence type="ECO:0000256" key="2">
    <source>
        <dbReference type="ARBA" id="ARBA00009496"/>
    </source>
</evidence>
<organism evidence="12 13">
    <name type="scientific">Alkalicoccobacillus gibsonii</name>
    <dbReference type="NCBI Taxonomy" id="79881"/>
    <lineage>
        <taxon>Bacteria</taxon>
        <taxon>Bacillati</taxon>
        <taxon>Bacillota</taxon>
        <taxon>Bacilli</taxon>
        <taxon>Bacillales</taxon>
        <taxon>Bacillaceae</taxon>
        <taxon>Alkalicoccobacillus</taxon>
    </lineage>
</organism>
<keyword evidence="6 12" id="KW-0548">Nucleotidyltransferase</keyword>
<dbReference type="NCBIfam" id="NF004226">
    <property type="entry name" value="PRK05673.1"/>
    <property type="match status" value="1"/>
</dbReference>
<evidence type="ECO:0000256" key="5">
    <source>
        <dbReference type="ARBA" id="ARBA00022679"/>
    </source>
</evidence>
<feature type="domain" description="Polymerase/histidinol phosphatase N-terminal" evidence="11">
    <location>
        <begin position="4"/>
        <end position="71"/>
    </location>
</feature>
<dbReference type="Pfam" id="PF17657">
    <property type="entry name" value="DNA_pol3_finger"/>
    <property type="match status" value="1"/>
</dbReference>